<proteinExistence type="predicted"/>
<accession>A0A5D4SYX4</accession>
<evidence type="ECO:0000313" key="2">
    <source>
        <dbReference type="Proteomes" id="UP000322524"/>
    </source>
</evidence>
<dbReference type="RefSeq" id="WP_148988537.1">
    <property type="nucleotide sequence ID" value="NZ_VTEV01000005.1"/>
</dbReference>
<dbReference type="Pfam" id="PF13040">
    <property type="entry name" value="Fur_reg_FbpB"/>
    <property type="match status" value="1"/>
</dbReference>
<protein>
    <submittedName>
        <fullName evidence="1">FbpB family small basic protein</fullName>
    </submittedName>
</protein>
<dbReference type="EMBL" id="VTEV01000005">
    <property type="protein sequence ID" value="TYS67422.1"/>
    <property type="molecule type" value="Genomic_DNA"/>
</dbReference>
<name>A0A5D4SYX4_9BACI</name>
<dbReference type="InterPro" id="IPR025004">
    <property type="entry name" value="SenN/SenS"/>
</dbReference>
<sequence>MRKKLMQQLIEQNKQDILKDKVKMEKILDKIDQARMIKASDK</sequence>
<organism evidence="1 2">
    <name type="scientific">Sutcliffiella horikoshii</name>
    <dbReference type="NCBI Taxonomy" id="79883"/>
    <lineage>
        <taxon>Bacteria</taxon>
        <taxon>Bacillati</taxon>
        <taxon>Bacillota</taxon>
        <taxon>Bacilli</taxon>
        <taxon>Bacillales</taxon>
        <taxon>Bacillaceae</taxon>
        <taxon>Sutcliffiella</taxon>
    </lineage>
</organism>
<gene>
    <name evidence="1" type="ORF">FZC76_12560</name>
</gene>
<comment type="caution">
    <text evidence="1">The sequence shown here is derived from an EMBL/GenBank/DDBJ whole genome shotgun (WGS) entry which is preliminary data.</text>
</comment>
<dbReference type="Proteomes" id="UP000322524">
    <property type="component" value="Unassembled WGS sequence"/>
</dbReference>
<dbReference type="AlphaFoldDB" id="A0A5D4SYX4"/>
<reference evidence="1 2" key="1">
    <citation type="submission" date="2019-08" db="EMBL/GenBank/DDBJ databases">
        <title>Bacillus genomes from the desert of Cuatro Cienegas, Coahuila.</title>
        <authorList>
            <person name="Olmedo-Alvarez G."/>
        </authorList>
    </citation>
    <scope>NUCLEOTIDE SEQUENCE [LARGE SCALE GENOMIC DNA]</scope>
    <source>
        <strain evidence="1 2">CH28_1T</strain>
    </source>
</reference>
<evidence type="ECO:0000313" key="1">
    <source>
        <dbReference type="EMBL" id="TYS67422.1"/>
    </source>
</evidence>